<evidence type="ECO:0000313" key="3">
    <source>
        <dbReference type="Proteomes" id="UP001152607"/>
    </source>
</evidence>
<sequence length="529" mass="58540">MLVPPQTGTTNTTSTVSPTAAAPLTINNASASSTLPLIPTAPPPEAFTVPISPKVSPWNHPWPAPTTAMSDQDACPVDWNFILSKAPHIRQDDVATWESRKPGAKDGEQPSWNELSKVFDVTLEAVRKRAKKVTLALFKLTGVYFSNSAAGLEEFGISKAPTGLQEKKKKKAAATMAPVGQGPQIEDIKQAMIQFILKPPASECNDRCKECCTSGKCYDHSCSIAMDCCKQCCGEIWYCHGCDDDPEGDCDMPFCGEEVCQCPCVHKPTPEHSEARWKAYLQNEGAPFGCPDPGHQNVVTIYVPTKDIVPYCAKPLPNTVLLNVELEDFKFFLKYLPSTDGEHGRSMGQIFRAYCCARALNSDGVAEKIIKTLWNILYKEQELLRGYRSGLYAVMSRVDVPLRIMDFEAEDIAYLYTHTKPSDPIRVSLADIVRSKGEVGLSKVREELGRYPGQFLWDIGMRVSSQPNENPQTSNSVMDLGPGALFGHLKCCSTHTRLAKTAEELRLELEDAELCIWGEYRFLGWKESI</sequence>
<reference evidence="2" key="1">
    <citation type="submission" date="2023-01" db="EMBL/GenBank/DDBJ databases">
        <authorList>
            <person name="Van Ghelder C."/>
            <person name="Rancurel C."/>
        </authorList>
    </citation>
    <scope>NUCLEOTIDE SEQUENCE</scope>
    <source>
        <strain evidence="2">CNCM I-4278</strain>
    </source>
</reference>
<protein>
    <submittedName>
        <fullName evidence="2">Uncharacterized protein</fullName>
    </submittedName>
</protein>
<accession>A0A9W4UIB1</accession>
<keyword evidence="3" id="KW-1185">Reference proteome</keyword>
<dbReference type="OrthoDB" id="3791649at2759"/>
<evidence type="ECO:0000256" key="1">
    <source>
        <dbReference type="SAM" id="MobiDB-lite"/>
    </source>
</evidence>
<dbReference type="EMBL" id="CAOQHR010000006">
    <property type="protein sequence ID" value="CAI6336706.1"/>
    <property type="molecule type" value="Genomic_DNA"/>
</dbReference>
<gene>
    <name evidence="2" type="ORF">PDIGIT_LOCUS9811</name>
</gene>
<evidence type="ECO:0000313" key="2">
    <source>
        <dbReference type="EMBL" id="CAI6336706.1"/>
    </source>
</evidence>
<organism evidence="2 3">
    <name type="scientific">Periconia digitata</name>
    <dbReference type="NCBI Taxonomy" id="1303443"/>
    <lineage>
        <taxon>Eukaryota</taxon>
        <taxon>Fungi</taxon>
        <taxon>Dikarya</taxon>
        <taxon>Ascomycota</taxon>
        <taxon>Pezizomycotina</taxon>
        <taxon>Dothideomycetes</taxon>
        <taxon>Pleosporomycetidae</taxon>
        <taxon>Pleosporales</taxon>
        <taxon>Massarineae</taxon>
        <taxon>Periconiaceae</taxon>
        <taxon>Periconia</taxon>
    </lineage>
</organism>
<dbReference type="AlphaFoldDB" id="A0A9W4UIB1"/>
<proteinExistence type="predicted"/>
<name>A0A9W4UIB1_9PLEO</name>
<feature type="region of interest" description="Disordered" evidence="1">
    <location>
        <begin position="1"/>
        <end position="21"/>
    </location>
</feature>
<comment type="caution">
    <text evidence="2">The sequence shown here is derived from an EMBL/GenBank/DDBJ whole genome shotgun (WGS) entry which is preliminary data.</text>
</comment>
<dbReference type="Proteomes" id="UP001152607">
    <property type="component" value="Unassembled WGS sequence"/>
</dbReference>